<feature type="transmembrane region" description="Helical" evidence="1">
    <location>
        <begin position="20"/>
        <end position="43"/>
    </location>
</feature>
<gene>
    <name evidence="2" type="ORF">BT62DRAFT_937768</name>
</gene>
<reference evidence="2" key="1">
    <citation type="submission" date="2020-11" db="EMBL/GenBank/DDBJ databases">
        <title>Adaptations for nitrogen fixation in a non-lichenized fungal sporocarp promotes dispersal by wood-feeding termites.</title>
        <authorList>
            <consortium name="DOE Joint Genome Institute"/>
            <person name="Koch R.A."/>
            <person name="Yoon G."/>
            <person name="Arayal U."/>
            <person name="Lail K."/>
            <person name="Amirebrahimi M."/>
            <person name="Labutti K."/>
            <person name="Lipzen A."/>
            <person name="Riley R."/>
            <person name="Barry K."/>
            <person name="Henrissat B."/>
            <person name="Grigoriev I.V."/>
            <person name="Herr J.R."/>
            <person name="Aime M.C."/>
        </authorList>
    </citation>
    <scope>NUCLEOTIDE SEQUENCE</scope>
    <source>
        <strain evidence="2">MCA 3950</strain>
    </source>
</reference>
<keyword evidence="1" id="KW-0812">Transmembrane</keyword>
<keyword evidence="3" id="KW-1185">Reference proteome</keyword>
<evidence type="ECO:0000313" key="2">
    <source>
        <dbReference type="EMBL" id="KAG7440789.1"/>
    </source>
</evidence>
<proteinExistence type="predicted"/>
<evidence type="ECO:0000313" key="3">
    <source>
        <dbReference type="Proteomes" id="UP000812287"/>
    </source>
</evidence>
<protein>
    <submittedName>
        <fullName evidence="2">Uncharacterized protein</fullName>
    </submittedName>
</protein>
<dbReference type="RefSeq" id="XP_043034289.1">
    <property type="nucleotide sequence ID" value="XM_043187395.1"/>
</dbReference>
<keyword evidence="1" id="KW-0472">Membrane</keyword>
<keyword evidence="1" id="KW-1133">Transmembrane helix</keyword>
<dbReference type="GeneID" id="66109692"/>
<comment type="caution">
    <text evidence="2">The sequence shown here is derived from an EMBL/GenBank/DDBJ whole genome shotgun (WGS) entry which is preliminary data.</text>
</comment>
<name>A0A9P7VIX2_9AGAR</name>
<sequence>MLAQALVSEEHLIASEYREWGGWIIIGAKFCQILIIFTSSPLAKNLLIFMIRRQNPCISDPDGVG</sequence>
<accession>A0A9P7VIX2</accession>
<dbReference type="Proteomes" id="UP000812287">
    <property type="component" value="Unassembled WGS sequence"/>
</dbReference>
<dbReference type="AlphaFoldDB" id="A0A9P7VIX2"/>
<organism evidence="2 3">
    <name type="scientific">Guyanagaster necrorhizus</name>
    <dbReference type="NCBI Taxonomy" id="856835"/>
    <lineage>
        <taxon>Eukaryota</taxon>
        <taxon>Fungi</taxon>
        <taxon>Dikarya</taxon>
        <taxon>Basidiomycota</taxon>
        <taxon>Agaricomycotina</taxon>
        <taxon>Agaricomycetes</taxon>
        <taxon>Agaricomycetidae</taxon>
        <taxon>Agaricales</taxon>
        <taxon>Marasmiineae</taxon>
        <taxon>Physalacriaceae</taxon>
        <taxon>Guyanagaster</taxon>
    </lineage>
</organism>
<evidence type="ECO:0000256" key="1">
    <source>
        <dbReference type="SAM" id="Phobius"/>
    </source>
</evidence>
<dbReference type="EMBL" id="MU250567">
    <property type="protein sequence ID" value="KAG7440789.1"/>
    <property type="molecule type" value="Genomic_DNA"/>
</dbReference>